<proteinExistence type="predicted"/>
<name>A0A418SDS0_9RHOB</name>
<reference evidence="3 4" key="1">
    <citation type="submission" date="2020-08" db="EMBL/GenBank/DDBJ databases">
        <title>Genome sequence of Rhodobacteraceae bacterium Lw-13e.</title>
        <authorList>
            <person name="Poehlein A."/>
            <person name="Wolter L."/>
            <person name="Daniel R."/>
            <person name="Brinkhoff T."/>
        </authorList>
    </citation>
    <scope>NUCLEOTIDE SEQUENCE [LARGE SCALE GENOMIC DNA]</scope>
    <source>
        <strain evidence="3 4">Lw-13e</strain>
    </source>
</reference>
<dbReference type="Pfam" id="PF03354">
    <property type="entry name" value="TerL_ATPase"/>
    <property type="match status" value="1"/>
</dbReference>
<sequence>MLAPERPRGVGPFALWNAARGVWTSGDFWFDGRAAEAAVEFFPSYLRLTSGEWAGKPFVLADWQADDIIRPLFGWKRADGTRRYRRCYVWVPRKNGKTEMAAGIALLMLLGDAEEGGEVYSIAADKDQAAIVFNKATLMAGKSEDLQESLVCLKTAIYCSALNASFKPLSGSGKGKHGMAASGLIGDEIHEWTGGDLYQFMHDSEGNRRQPLEFLISTAGKKGGYGADVYDECEKICDGVIEDPETLVVIYAADPEKDDWTAESTWFKANPNLGISKKLETMRADARRAMQSPRLENSFKAYHLNIWSEQAVRWLPIDMADDQGRRFGWTYCAGPRKWKDLEIDLTGKRCFSGIDLSSISDLTALVHWFPVQPGLDVPAVVARFFKPRDLIEEHSKRDRLPYDKWAASGALFTTEGNVVDYAFLKRTLFDDAERFEIENIGVDRFNATQTTIEIAQEGLPIEYFQQGFISMSPPSKELERLVMSNALHHGGHPILDRHARVVAVETDPAGNIKPTKAKSTQRIDGIVALVNAIGVASKDVGDAGKLTSERIMERGGLI</sequence>
<dbReference type="PANTHER" id="PTHR41287:SF1">
    <property type="entry name" value="PROTEIN YMFN"/>
    <property type="match status" value="1"/>
</dbReference>
<dbReference type="Gene3D" id="3.40.50.300">
    <property type="entry name" value="P-loop containing nucleotide triphosphate hydrolases"/>
    <property type="match status" value="1"/>
</dbReference>
<dbReference type="InterPro" id="IPR027417">
    <property type="entry name" value="P-loop_NTPase"/>
</dbReference>
<accession>A0A418SDS0</accession>
<dbReference type="PANTHER" id="PTHR41287">
    <property type="match status" value="1"/>
</dbReference>
<organism evidence="3 4">
    <name type="scientific">Pseudooceanicola algae</name>
    <dbReference type="NCBI Taxonomy" id="1537215"/>
    <lineage>
        <taxon>Bacteria</taxon>
        <taxon>Pseudomonadati</taxon>
        <taxon>Pseudomonadota</taxon>
        <taxon>Alphaproteobacteria</taxon>
        <taxon>Rhodobacterales</taxon>
        <taxon>Paracoccaceae</taxon>
        <taxon>Pseudooceanicola</taxon>
    </lineage>
</organism>
<evidence type="ECO:0000259" key="2">
    <source>
        <dbReference type="Pfam" id="PF20441"/>
    </source>
</evidence>
<dbReference type="GO" id="GO:0004519">
    <property type="term" value="F:endonuclease activity"/>
    <property type="evidence" value="ECO:0007669"/>
    <property type="project" value="InterPro"/>
</dbReference>
<dbReference type="AlphaFoldDB" id="A0A418SDS0"/>
<dbReference type="Proteomes" id="UP000283786">
    <property type="component" value="Chromosome"/>
</dbReference>
<protein>
    <submittedName>
        <fullName evidence="3">Uncharacterized protein</fullName>
    </submittedName>
</protein>
<dbReference type="Pfam" id="PF20441">
    <property type="entry name" value="TerL_nuclease"/>
    <property type="match status" value="1"/>
</dbReference>
<evidence type="ECO:0000259" key="1">
    <source>
        <dbReference type="Pfam" id="PF03354"/>
    </source>
</evidence>
<evidence type="ECO:0000313" key="4">
    <source>
        <dbReference type="Proteomes" id="UP000283786"/>
    </source>
</evidence>
<dbReference type="InterPro" id="IPR046461">
    <property type="entry name" value="TerL_ATPase"/>
</dbReference>
<dbReference type="InterPro" id="IPR046462">
    <property type="entry name" value="TerL_nuclease"/>
</dbReference>
<dbReference type="EMBL" id="CP060436">
    <property type="protein sequence ID" value="QPM89371.1"/>
    <property type="molecule type" value="Genomic_DNA"/>
</dbReference>
<gene>
    <name evidence="3" type="ORF">PSAL_005870</name>
</gene>
<keyword evidence="4" id="KW-1185">Reference proteome</keyword>
<dbReference type="OrthoDB" id="9760250at2"/>
<feature type="domain" description="Terminase large subunit-like ATPase" evidence="1">
    <location>
        <begin position="71"/>
        <end position="223"/>
    </location>
</feature>
<evidence type="ECO:0000313" key="3">
    <source>
        <dbReference type="EMBL" id="QPM89371.1"/>
    </source>
</evidence>
<dbReference type="RefSeq" id="WP_119840323.1">
    <property type="nucleotide sequence ID" value="NZ_CP060436.1"/>
</dbReference>
<feature type="domain" description="Terminase large subunit-like endonuclease" evidence="2">
    <location>
        <begin position="249"/>
        <end position="537"/>
    </location>
</feature>
<dbReference type="InterPro" id="IPR005021">
    <property type="entry name" value="Terminase_largesu-like"/>
</dbReference>
<dbReference type="KEGG" id="palw:PSAL_005870"/>